<evidence type="ECO:0000313" key="2">
    <source>
        <dbReference type="Proteomes" id="UP000041314"/>
    </source>
</evidence>
<organism evidence="1 2">
    <name type="scientific">Salmonella enterica subsp. enterica serovar Bovismorbificans</name>
    <dbReference type="NCBI Taxonomy" id="58097"/>
    <lineage>
        <taxon>Bacteria</taxon>
        <taxon>Pseudomonadati</taxon>
        <taxon>Pseudomonadota</taxon>
        <taxon>Gammaproteobacteria</taxon>
        <taxon>Enterobacterales</taxon>
        <taxon>Enterobacteriaceae</taxon>
        <taxon>Salmonella</taxon>
    </lineage>
</organism>
<dbReference type="EMBL" id="CQPA01000001">
    <property type="protein sequence ID" value="CNT55221.1"/>
    <property type="molecule type" value="Genomic_DNA"/>
</dbReference>
<reference evidence="1 2" key="1">
    <citation type="submission" date="2015-03" db="EMBL/GenBank/DDBJ databases">
        <authorList>
            <consortium name="Pathogen Informatics"/>
        </authorList>
    </citation>
    <scope>NUCLEOTIDE SEQUENCE [LARGE SCALE GENOMIC DNA]</scope>
    <source>
        <strain evidence="1 2">A1104</strain>
    </source>
</reference>
<protein>
    <submittedName>
        <fullName evidence="1">Uncharacterized protein</fullName>
    </submittedName>
</protein>
<dbReference type="AlphaFoldDB" id="A0A655BKS7"/>
<dbReference type="Proteomes" id="UP000041314">
    <property type="component" value="Unassembled WGS sequence"/>
</dbReference>
<gene>
    <name evidence="1" type="ORF">ERS008198_00101</name>
</gene>
<name>A0A655BKS7_SALET</name>
<sequence>MQLFIIGNYPGSLNLQSVGKMFGIKAPDTLKLKKIGVSLVLNNKRQFGQT</sequence>
<accession>A0A655BKS7</accession>
<evidence type="ECO:0000313" key="1">
    <source>
        <dbReference type="EMBL" id="CNT55221.1"/>
    </source>
</evidence>
<proteinExistence type="predicted"/>